<dbReference type="EMBL" id="KN848071">
    <property type="protein sequence ID" value="KIX98639.1"/>
    <property type="molecule type" value="Genomic_DNA"/>
</dbReference>
<dbReference type="Proteomes" id="UP000053411">
    <property type="component" value="Unassembled WGS sequence"/>
</dbReference>
<dbReference type="PANTHER" id="PTHR43872">
    <property type="entry name" value="MONOOXYGENASE, PUTATIVE (AFU_ORTHOLOGUE AFUA_8G02570)-RELATED"/>
    <property type="match status" value="1"/>
</dbReference>
<evidence type="ECO:0000256" key="5">
    <source>
        <dbReference type="ARBA" id="ARBA00023002"/>
    </source>
</evidence>
<sequence length="496" mass="56436">MIPLSQSKLQDVDYDVIIVGAGISGIGLASRLQVRNPDLSYCILESRHEVGGTWSLFQYPGIRSDSDLYTFGYSWRPWNERSAIAHGSKIAQYLKECAAQEGIDQKIKFHHRVTRAEWSTEAKKWTLDLTDGESARGKTLSARFLFFGTGYYDYHRGRNANIPGLSDFQGTVVHPQFWPRDLDYADKNIVIIGSGATAVTLLPAVSEKASHVTMLQRSPSYIVSIPREDAIERAIRLACPRGLAAKLIRFKWILLPLLQVRYCQWFPRVARRMLRSMTKKELPVGMSLDPNFDPKYWPWEQRLCMCPDGDFYEALRSGKGSVKTGVIDTVTKIGIRLKSGEELAPDIIVTATGLKMQAAGGVKFIVDGQDFRISEHYMWRAAMLDGLPNAILSFGYVDASWTLGLEATAELACRLLRKMQKDKFSMIVPRYESNEKTRLREEGFMKLNSTYVQEGNADMPRFAAQSVWRRRSYYWRDIFSARWGSIKTGLEWSMEV</sequence>
<gene>
    <name evidence="7" type="ORF">Z520_05940</name>
</gene>
<evidence type="ECO:0008006" key="9">
    <source>
        <dbReference type="Google" id="ProtNLM"/>
    </source>
</evidence>
<dbReference type="Pfam" id="PF13738">
    <property type="entry name" value="Pyr_redox_3"/>
    <property type="match status" value="1"/>
</dbReference>
<dbReference type="GeneID" id="27711686"/>
<organism evidence="7 8">
    <name type="scientific">Fonsecaea multimorphosa CBS 102226</name>
    <dbReference type="NCBI Taxonomy" id="1442371"/>
    <lineage>
        <taxon>Eukaryota</taxon>
        <taxon>Fungi</taxon>
        <taxon>Dikarya</taxon>
        <taxon>Ascomycota</taxon>
        <taxon>Pezizomycotina</taxon>
        <taxon>Eurotiomycetes</taxon>
        <taxon>Chaetothyriomycetidae</taxon>
        <taxon>Chaetothyriales</taxon>
        <taxon>Herpotrichiellaceae</taxon>
        <taxon>Fonsecaea</taxon>
    </lineage>
</organism>
<keyword evidence="5" id="KW-0560">Oxidoreductase</keyword>
<dbReference type="VEuPathDB" id="FungiDB:Z520_05940"/>
<evidence type="ECO:0000256" key="6">
    <source>
        <dbReference type="ARBA" id="ARBA00023033"/>
    </source>
</evidence>
<keyword evidence="8" id="KW-1185">Reference proteome</keyword>
<dbReference type="RefSeq" id="XP_016632762.1">
    <property type="nucleotide sequence ID" value="XM_016776443.1"/>
</dbReference>
<dbReference type="SUPFAM" id="SSF51905">
    <property type="entry name" value="FAD/NAD(P)-binding domain"/>
    <property type="match status" value="2"/>
</dbReference>
<dbReference type="Gene3D" id="3.50.50.60">
    <property type="entry name" value="FAD/NAD(P)-binding domain"/>
    <property type="match status" value="2"/>
</dbReference>
<dbReference type="AlphaFoldDB" id="A0A0D2K628"/>
<evidence type="ECO:0000313" key="7">
    <source>
        <dbReference type="EMBL" id="KIX98639.1"/>
    </source>
</evidence>
<evidence type="ECO:0000256" key="2">
    <source>
        <dbReference type="ARBA" id="ARBA00022630"/>
    </source>
</evidence>
<protein>
    <recommendedName>
        <fullName evidence="9">FAD-containing monooxygenase EthA</fullName>
    </recommendedName>
</protein>
<keyword evidence="2" id="KW-0285">Flavoprotein</keyword>
<keyword evidence="4" id="KW-0521">NADP</keyword>
<dbReference type="InterPro" id="IPR036188">
    <property type="entry name" value="FAD/NAD-bd_sf"/>
</dbReference>
<proteinExistence type="predicted"/>
<evidence type="ECO:0000256" key="4">
    <source>
        <dbReference type="ARBA" id="ARBA00022857"/>
    </source>
</evidence>
<name>A0A0D2K628_9EURO</name>
<reference evidence="7 8" key="1">
    <citation type="submission" date="2015-01" db="EMBL/GenBank/DDBJ databases">
        <title>The Genome Sequence of Fonsecaea multimorphosa CBS 102226.</title>
        <authorList>
            <consortium name="The Broad Institute Genomics Platform"/>
            <person name="Cuomo C."/>
            <person name="de Hoog S."/>
            <person name="Gorbushina A."/>
            <person name="Stielow B."/>
            <person name="Teixiera M."/>
            <person name="Abouelleil A."/>
            <person name="Chapman S.B."/>
            <person name="Priest M."/>
            <person name="Young S.K."/>
            <person name="Wortman J."/>
            <person name="Nusbaum C."/>
            <person name="Birren B."/>
        </authorList>
    </citation>
    <scope>NUCLEOTIDE SEQUENCE [LARGE SCALE GENOMIC DNA]</scope>
    <source>
        <strain evidence="7 8">CBS 102226</strain>
    </source>
</reference>
<keyword evidence="3" id="KW-0274">FAD</keyword>
<dbReference type="FunFam" id="3.50.50.60:FF:000228">
    <property type="entry name" value="FAD-containing monooxygenase EthA"/>
    <property type="match status" value="1"/>
</dbReference>
<dbReference type="PANTHER" id="PTHR43872:SF1">
    <property type="entry name" value="MONOOXYGENASE, PUTATIVE (AFU_ORTHOLOGUE AFUA_8G02570)-RELATED"/>
    <property type="match status" value="1"/>
</dbReference>
<dbReference type="OrthoDB" id="66881at2759"/>
<dbReference type="GO" id="GO:0004497">
    <property type="term" value="F:monooxygenase activity"/>
    <property type="evidence" value="ECO:0007669"/>
    <property type="project" value="UniProtKB-KW"/>
</dbReference>
<evidence type="ECO:0000256" key="3">
    <source>
        <dbReference type="ARBA" id="ARBA00022827"/>
    </source>
</evidence>
<evidence type="ECO:0000256" key="1">
    <source>
        <dbReference type="ARBA" id="ARBA00001974"/>
    </source>
</evidence>
<dbReference type="InterPro" id="IPR051820">
    <property type="entry name" value="FAD-binding_MO"/>
</dbReference>
<comment type="cofactor">
    <cofactor evidence="1">
        <name>FAD</name>
        <dbReference type="ChEBI" id="CHEBI:57692"/>
    </cofactor>
</comment>
<accession>A0A0D2K628</accession>
<keyword evidence="6" id="KW-0503">Monooxygenase</keyword>
<evidence type="ECO:0000313" key="8">
    <source>
        <dbReference type="Proteomes" id="UP000053411"/>
    </source>
</evidence>